<reference evidence="9" key="1">
    <citation type="submission" date="2020-10" db="EMBL/GenBank/DDBJ databases">
        <authorList>
            <person name="Gilroy R."/>
        </authorList>
    </citation>
    <scope>NUCLEOTIDE SEQUENCE</scope>
    <source>
        <strain evidence="9">6086</strain>
    </source>
</reference>
<keyword evidence="4 7" id="KW-0812">Transmembrane</keyword>
<keyword evidence="3" id="KW-1003">Cell membrane</keyword>
<keyword evidence="5 7" id="KW-1133">Transmembrane helix</keyword>
<feature type="transmembrane region" description="Helical" evidence="7">
    <location>
        <begin position="136"/>
        <end position="159"/>
    </location>
</feature>
<keyword evidence="6 7" id="KW-0472">Membrane</keyword>
<name>A0A9D1FPR0_9FIRM</name>
<dbReference type="SUPFAM" id="SSF161098">
    <property type="entry name" value="MetI-like"/>
    <property type="match status" value="1"/>
</dbReference>
<feature type="domain" description="ABC transmembrane type-1" evidence="8">
    <location>
        <begin position="68"/>
        <end position="242"/>
    </location>
</feature>
<evidence type="ECO:0000256" key="3">
    <source>
        <dbReference type="ARBA" id="ARBA00022475"/>
    </source>
</evidence>
<dbReference type="Pfam" id="PF00528">
    <property type="entry name" value="BPD_transp_1"/>
    <property type="match status" value="1"/>
</dbReference>
<evidence type="ECO:0000256" key="7">
    <source>
        <dbReference type="SAM" id="Phobius"/>
    </source>
</evidence>
<dbReference type="Proteomes" id="UP000824141">
    <property type="component" value="Unassembled WGS sequence"/>
</dbReference>
<evidence type="ECO:0000256" key="6">
    <source>
        <dbReference type="ARBA" id="ARBA00023136"/>
    </source>
</evidence>
<dbReference type="CDD" id="cd06261">
    <property type="entry name" value="TM_PBP2"/>
    <property type="match status" value="1"/>
</dbReference>
<feature type="transmembrane region" description="Helical" evidence="7">
    <location>
        <begin position="95"/>
        <end position="115"/>
    </location>
</feature>
<evidence type="ECO:0000259" key="8">
    <source>
        <dbReference type="Pfam" id="PF00528"/>
    </source>
</evidence>
<gene>
    <name evidence="9" type="ORF">IAD03_00080</name>
</gene>
<evidence type="ECO:0000313" key="9">
    <source>
        <dbReference type="EMBL" id="HIS77746.1"/>
    </source>
</evidence>
<dbReference type="InterPro" id="IPR035906">
    <property type="entry name" value="MetI-like_sf"/>
</dbReference>
<dbReference type="GO" id="GO:0055085">
    <property type="term" value="P:transmembrane transport"/>
    <property type="evidence" value="ECO:0007669"/>
    <property type="project" value="InterPro"/>
</dbReference>
<evidence type="ECO:0000313" key="10">
    <source>
        <dbReference type="Proteomes" id="UP000824141"/>
    </source>
</evidence>
<protein>
    <submittedName>
        <fullName evidence="9">ABC transporter permease subunit</fullName>
    </submittedName>
</protein>
<comment type="subcellular location">
    <subcellularLocation>
        <location evidence="1">Cell membrane</location>
        <topology evidence="1">Multi-pass membrane protein</topology>
    </subcellularLocation>
</comment>
<feature type="transmembrane region" description="Helical" evidence="7">
    <location>
        <begin position="65"/>
        <end position="83"/>
    </location>
</feature>
<sequence length="249" mass="27698">LGFEKAYLLQNDINIGVSEIISTYVYKVGIQSAQYSYSTAIGLIITIPSGYALSRRDFAGRGLILKLMVFTMYFQGGLIPTYLVVQGLNLINTRYVLIIIGSFTVFNLIISRTFFESTIPVELQEAADIDGCSTPRFFFSIVLPLSKAIVAVIALYYAVGHWNSFFNALIYVSDEKLYPLQLILRDILISSQTLAADGMSDPETIREMETIAFSIKYGIIIVASVPVLILYPFLQKYFVKGVMIGSIKG</sequence>
<keyword evidence="2" id="KW-0813">Transport</keyword>
<feature type="transmembrane region" description="Helical" evidence="7">
    <location>
        <begin position="211"/>
        <end position="234"/>
    </location>
</feature>
<comment type="caution">
    <text evidence="9">The sequence shown here is derived from an EMBL/GenBank/DDBJ whole genome shotgun (WGS) entry which is preliminary data.</text>
</comment>
<reference evidence="9" key="2">
    <citation type="journal article" date="2021" name="PeerJ">
        <title>Extensive microbial diversity within the chicken gut microbiome revealed by metagenomics and culture.</title>
        <authorList>
            <person name="Gilroy R."/>
            <person name="Ravi A."/>
            <person name="Getino M."/>
            <person name="Pursley I."/>
            <person name="Horton D.L."/>
            <person name="Alikhan N.F."/>
            <person name="Baker D."/>
            <person name="Gharbi K."/>
            <person name="Hall N."/>
            <person name="Watson M."/>
            <person name="Adriaenssens E.M."/>
            <person name="Foster-Nyarko E."/>
            <person name="Jarju S."/>
            <person name="Secka A."/>
            <person name="Antonio M."/>
            <person name="Oren A."/>
            <person name="Chaudhuri R.R."/>
            <person name="La Ragione R."/>
            <person name="Hildebrand F."/>
            <person name="Pallen M.J."/>
        </authorList>
    </citation>
    <scope>NUCLEOTIDE SEQUENCE</scope>
    <source>
        <strain evidence="9">6086</strain>
    </source>
</reference>
<dbReference type="AlphaFoldDB" id="A0A9D1FPR0"/>
<accession>A0A9D1FPR0</accession>
<dbReference type="InterPro" id="IPR000515">
    <property type="entry name" value="MetI-like"/>
</dbReference>
<dbReference type="Gene3D" id="1.10.3720.10">
    <property type="entry name" value="MetI-like"/>
    <property type="match status" value="1"/>
</dbReference>
<dbReference type="GO" id="GO:0005886">
    <property type="term" value="C:plasma membrane"/>
    <property type="evidence" value="ECO:0007669"/>
    <property type="project" value="UniProtKB-SubCell"/>
</dbReference>
<feature type="transmembrane region" description="Helical" evidence="7">
    <location>
        <begin position="35"/>
        <end position="53"/>
    </location>
</feature>
<evidence type="ECO:0000256" key="1">
    <source>
        <dbReference type="ARBA" id="ARBA00004651"/>
    </source>
</evidence>
<evidence type="ECO:0000256" key="4">
    <source>
        <dbReference type="ARBA" id="ARBA00022692"/>
    </source>
</evidence>
<proteinExistence type="predicted"/>
<dbReference type="PANTHER" id="PTHR43744:SF9">
    <property type="entry name" value="POLYGALACTURONAN_RHAMNOGALACTURONAN TRANSPORT SYSTEM PERMEASE PROTEIN YTCP"/>
    <property type="match status" value="1"/>
</dbReference>
<organism evidence="9 10">
    <name type="scientific">Candidatus Caccousia stercoris</name>
    <dbReference type="NCBI Taxonomy" id="2840723"/>
    <lineage>
        <taxon>Bacteria</taxon>
        <taxon>Bacillati</taxon>
        <taxon>Bacillota</taxon>
        <taxon>Clostridia</taxon>
        <taxon>Eubacteriales</taxon>
        <taxon>Oscillospiraceae</taxon>
        <taxon>Oscillospiraceae incertae sedis</taxon>
        <taxon>Candidatus Caccousia</taxon>
    </lineage>
</organism>
<feature type="non-terminal residue" evidence="9">
    <location>
        <position position="1"/>
    </location>
</feature>
<dbReference type="PANTHER" id="PTHR43744">
    <property type="entry name" value="ABC TRANSPORTER PERMEASE PROTEIN MG189-RELATED-RELATED"/>
    <property type="match status" value="1"/>
</dbReference>
<evidence type="ECO:0000256" key="2">
    <source>
        <dbReference type="ARBA" id="ARBA00022448"/>
    </source>
</evidence>
<evidence type="ECO:0000256" key="5">
    <source>
        <dbReference type="ARBA" id="ARBA00022989"/>
    </source>
</evidence>
<dbReference type="EMBL" id="DVJM01000001">
    <property type="protein sequence ID" value="HIS77746.1"/>
    <property type="molecule type" value="Genomic_DNA"/>
</dbReference>